<dbReference type="Gramene" id="TraesCLE_scaffold_046562_01G000300.1">
    <property type="protein sequence ID" value="TraesCLE_scaffold_046562_01G000300.1"/>
    <property type="gene ID" value="TraesCLE_scaffold_046562_01G000300"/>
</dbReference>
<sequence length="286" mass="31938">MEEQGEGEREVLRGGRRRFFASPATSRVSPVMSQPFVGAVRAGAGLGILGGQRSMSGCHEPNYDPDDGSRNTESCDESIASSDEESVSTRKKLLEDALFGFLERRPMAIKSLKIFQNSARMSTSKLRFVRWIVECVDIMSSQIIVANKKIISISKDSVHCVLGLPNCGDLSTQDKDSVRNFILPRFSLTKMPNNTFFGDMLISSDFLSEEDTFICFMVIAMSCFLFPSSRDQIHTEFLTLLVDSKHTSGFDFYALVYDCILIGIIKYVISGRVTGRIPKVFDFCSY</sequence>
<name>A0A3B6EP48_WHEAT</name>
<dbReference type="AlphaFoldDB" id="A0A3B6EP48"/>
<organism evidence="2">
    <name type="scientific">Triticum aestivum</name>
    <name type="common">Wheat</name>
    <dbReference type="NCBI Taxonomy" id="4565"/>
    <lineage>
        <taxon>Eukaryota</taxon>
        <taxon>Viridiplantae</taxon>
        <taxon>Streptophyta</taxon>
        <taxon>Embryophyta</taxon>
        <taxon>Tracheophyta</taxon>
        <taxon>Spermatophyta</taxon>
        <taxon>Magnoliopsida</taxon>
        <taxon>Liliopsida</taxon>
        <taxon>Poales</taxon>
        <taxon>Poaceae</taxon>
        <taxon>BOP clade</taxon>
        <taxon>Pooideae</taxon>
        <taxon>Triticodae</taxon>
        <taxon>Triticeae</taxon>
        <taxon>Triticinae</taxon>
        <taxon>Triticum</taxon>
    </lineage>
</organism>
<dbReference type="EnsemblPlants" id="TraesCS3A02G457300.1">
    <property type="protein sequence ID" value="TraesCS3A02G457300.1"/>
    <property type="gene ID" value="TraesCS3A02G457300"/>
</dbReference>
<dbReference type="Gramene" id="TraesCS3A03G1062600.1">
    <property type="protein sequence ID" value="TraesCS3A03G1062600.1.CDS"/>
    <property type="gene ID" value="TraesCS3A03G1062600"/>
</dbReference>
<dbReference type="PANTHER" id="PTHR34835:SF60">
    <property type="entry name" value="OS10G0490300 PROTEIN"/>
    <property type="match status" value="1"/>
</dbReference>
<dbReference type="Gramene" id="TraesWEE_scaffold_047291_01G000300.1">
    <property type="protein sequence ID" value="TraesWEE_scaffold_047291_01G000300.1"/>
    <property type="gene ID" value="TraesWEE_scaffold_047291_01G000300"/>
</dbReference>
<dbReference type="Gramene" id="TraesSTA3A03G01487690.1">
    <property type="protein sequence ID" value="TraesSTA3A03G01487690.1"/>
    <property type="gene ID" value="TraesSTA3A03G01487690"/>
</dbReference>
<dbReference type="Proteomes" id="UP000019116">
    <property type="component" value="Chromosome 3A"/>
</dbReference>
<reference evidence="2" key="2">
    <citation type="submission" date="2018-10" db="UniProtKB">
        <authorList>
            <consortium name="EnsemblPlants"/>
        </authorList>
    </citation>
    <scope>IDENTIFICATION</scope>
</reference>
<reference evidence="2" key="1">
    <citation type="submission" date="2018-08" db="EMBL/GenBank/DDBJ databases">
        <authorList>
            <person name="Rossello M."/>
        </authorList>
    </citation>
    <scope>NUCLEOTIDE SEQUENCE [LARGE SCALE GENOMIC DNA]</scope>
    <source>
        <strain evidence="2">cv. Chinese Spring</strain>
    </source>
</reference>
<dbReference type="STRING" id="4565.A0A3B6EP48"/>
<feature type="region of interest" description="Disordered" evidence="1">
    <location>
        <begin position="56"/>
        <end position="83"/>
    </location>
</feature>
<proteinExistence type="predicted"/>
<dbReference type="Gramene" id="TraesNOR3A03G01517320.1">
    <property type="protein sequence ID" value="TraesNOR3A03G01517320.1"/>
    <property type="gene ID" value="TraesNOR3A03G01517320"/>
</dbReference>
<dbReference type="Gramene" id="TraesLAC3A03G01439940.1">
    <property type="protein sequence ID" value="TraesLAC3A03G01439940.1"/>
    <property type="gene ID" value="TraesLAC3A03G01439940"/>
</dbReference>
<dbReference type="PANTHER" id="PTHR34835">
    <property type="entry name" value="OS07G0283600 PROTEIN-RELATED"/>
    <property type="match status" value="1"/>
</dbReference>
<keyword evidence="3" id="KW-1185">Reference proteome</keyword>
<evidence type="ECO:0000256" key="1">
    <source>
        <dbReference type="SAM" id="MobiDB-lite"/>
    </source>
</evidence>
<dbReference type="OMA" id="VFDFCSY"/>
<dbReference type="Gramene" id="TraesCS3A02G457300.1">
    <property type="protein sequence ID" value="TraesCS3A02G457300.1"/>
    <property type="gene ID" value="TraesCS3A02G457300"/>
</dbReference>
<evidence type="ECO:0000313" key="2">
    <source>
        <dbReference type="EnsemblPlants" id="TraesCS3A02G457300.1"/>
    </source>
</evidence>
<dbReference type="Gramene" id="TraesMAC3A03G01494170.1">
    <property type="protein sequence ID" value="TraesMAC3A03G01494170.1"/>
    <property type="gene ID" value="TraesMAC3A03G01494170"/>
</dbReference>
<dbReference type="Gramene" id="TraesJUL3A03G01508380.1">
    <property type="protein sequence ID" value="TraesJUL3A03G01508380.1"/>
    <property type="gene ID" value="TraesJUL3A03G01508380"/>
</dbReference>
<dbReference type="Gramene" id="TraesSYM3A03G01518950.1">
    <property type="protein sequence ID" value="TraesSYM3A03G01518950.1"/>
    <property type="gene ID" value="TraesSYM3A03G01518950"/>
</dbReference>
<evidence type="ECO:0000313" key="3">
    <source>
        <dbReference type="Proteomes" id="UP000019116"/>
    </source>
</evidence>
<dbReference type="OrthoDB" id="679318at2759"/>
<dbReference type="Gramene" id="TraesCAD_scaffold_046791_01G000300.1">
    <property type="protein sequence ID" value="TraesCAD_scaffold_046791_01G000300.1"/>
    <property type="gene ID" value="TraesCAD_scaffold_046791_01G000300"/>
</dbReference>
<protein>
    <submittedName>
        <fullName evidence="2">Uncharacterized protein</fullName>
    </submittedName>
</protein>
<accession>A0A3B6EP48</accession>
<dbReference type="Gramene" id="TraesARI3A03G01517410.1">
    <property type="protein sequence ID" value="TraesARI3A03G01517410.1"/>
    <property type="gene ID" value="TraesARI3A03G01517410"/>
</dbReference>